<dbReference type="AlphaFoldDB" id="A0A7R9D8R0"/>
<sequence>MFSRNCQEERMRSGEGNRTTSPKELVKSLQCYVSKLPTMSEDFGKREWANVIAWPPGNRTISPKELVKSLQCYVSKLPTMSEDFGKRERRVVKEEMSLTTCVAARGGGVASVNDWKCQPPCGVVMETSRCCQVTPGCGYNQFP</sequence>
<gene>
    <name evidence="2" type="ORF">TCEB3V08_LOCUS9945</name>
</gene>
<protein>
    <submittedName>
        <fullName evidence="2">Uncharacterized protein</fullName>
    </submittedName>
</protein>
<feature type="compositionally biased region" description="Basic and acidic residues" evidence="1">
    <location>
        <begin position="1"/>
        <end position="15"/>
    </location>
</feature>
<accession>A0A7R9D8R0</accession>
<feature type="region of interest" description="Disordered" evidence="1">
    <location>
        <begin position="1"/>
        <end position="22"/>
    </location>
</feature>
<organism evidence="2">
    <name type="scientific">Timema cristinae</name>
    <name type="common">Walking stick</name>
    <dbReference type="NCBI Taxonomy" id="61476"/>
    <lineage>
        <taxon>Eukaryota</taxon>
        <taxon>Metazoa</taxon>
        <taxon>Ecdysozoa</taxon>
        <taxon>Arthropoda</taxon>
        <taxon>Hexapoda</taxon>
        <taxon>Insecta</taxon>
        <taxon>Pterygota</taxon>
        <taxon>Neoptera</taxon>
        <taxon>Polyneoptera</taxon>
        <taxon>Phasmatodea</taxon>
        <taxon>Timematodea</taxon>
        <taxon>Timematoidea</taxon>
        <taxon>Timematidae</taxon>
        <taxon>Timema</taxon>
    </lineage>
</organism>
<name>A0A7R9D8R0_TIMCR</name>
<reference evidence="2" key="1">
    <citation type="submission" date="2020-11" db="EMBL/GenBank/DDBJ databases">
        <authorList>
            <person name="Tran Van P."/>
        </authorList>
    </citation>
    <scope>NUCLEOTIDE SEQUENCE</scope>
</reference>
<proteinExistence type="predicted"/>
<dbReference type="EMBL" id="OC321019">
    <property type="protein sequence ID" value="CAD7409281.1"/>
    <property type="molecule type" value="Genomic_DNA"/>
</dbReference>
<evidence type="ECO:0000256" key="1">
    <source>
        <dbReference type="SAM" id="MobiDB-lite"/>
    </source>
</evidence>
<evidence type="ECO:0000313" key="2">
    <source>
        <dbReference type="EMBL" id="CAD7409281.1"/>
    </source>
</evidence>